<feature type="chain" id="PRO_5016303761" description="M23ase beta-sheet core domain-containing protein" evidence="1">
    <location>
        <begin position="25"/>
        <end position="441"/>
    </location>
</feature>
<dbReference type="SUPFAM" id="SSF51261">
    <property type="entry name" value="Duplicated hybrid motif"/>
    <property type="match status" value="1"/>
</dbReference>
<dbReference type="InterPro" id="IPR011055">
    <property type="entry name" value="Dup_hybrid_motif"/>
</dbReference>
<keyword evidence="1" id="KW-0732">Signal</keyword>
<evidence type="ECO:0000259" key="2">
    <source>
        <dbReference type="Pfam" id="PF01551"/>
    </source>
</evidence>
<proteinExistence type="predicted"/>
<dbReference type="Proteomes" id="UP000245379">
    <property type="component" value="Unassembled WGS sequence"/>
</dbReference>
<organism evidence="3 4">
    <name type="scientific">Pedobacter yonginense</name>
    <dbReference type="NCBI Taxonomy" id="651869"/>
    <lineage>
        <taxon>Bacteria</taxon>
        <taxon>Pseudomonadati</taxon>
        <taxon>Bacteroidota</taxon>
        <taxon>Sphingobacteriia</taxon>
        <taxon>Sphingobacteriales</taxon>
        <taxon>Sphingobacteriaceae</taxon>
        <taxon>Pedobacter</taxon>
    </lineage>
</organism>
<gene>
    <name evidence="3" type="ORF">DHW03_12755</name>
</gene>
<evidence type="ECO:0000256" key="1">
    <source>
        <dbReference type="SAM" id="SignalP"/>
    </source>
</evidence>
<feature type="domain" description="M23ase beta-sheet core" evidence="2">
    <location>
        <begin position="201"/>
        <end position="298"/>
    </location>
</feature>
<comment type="caution">
    <text evidence="3">The sequence shown here is derived from an EMBL/GenBank/DDBJ whole genome shotgun (WGS) entry which is preliminary data.</text>
</comment>
<dbReference type="PANTHER" id="PTHR21666:SF268">
    <property type="entry name" value="PEPTIDASE M23 DOMAIN-CONTAINING PROTEIN"/>
    <property type="match status" value="1"/>
</dbReference>
<keyword evidence="4" id="KW-1185">Reference proteome</keyword>
<dbReference type="Pfam" id="PF01551">
    <property type="entry name" value="Peptidase_M23"/>
    <property type="match status" value="1"/>
</dbReference>
<dbReference type="RefSeq" id="WP_109926236.1">
    <property type="nucleotide sequence ID" value="NZ_QGNZ01000003.1"/>
</dbReference>
<feature type="signal peptide" evidence="1">
    <location>
        <begin position="1"/>
        <end position="24"/>
    </location>
</feature>
<dbReference type="Gene3D" id="2.30.30.40">
    <property type="entry name" value="SH3 Domains"/>
    <property type="match status" value="1"/>
</dbReference>
<dbReference type="PROSITE" id="PS51257">
    <property type="entry name" value="PROKAR_LIPOPROTEIN"/>
    <property type="match status" value="1"/>
</dbReference>
<dbReference type="Gene3D" id="2.60.120.380">
    <property type="match status" value="1"/>
</dbReference>
<name>A0A317EJ79_9SPHI</name>
<dbReference type="AlphaFoldDB" id="A0A317EJ79"/>
<dbReference type="Gene3D" id="2.70.70.10">
    <property type="entry name" value="Glucose Permease (Domain IIA)"/>
    <property type="match status" value="1"/>
</dbReference>
<dbReference type="OrthoDB" id="9810477at2"/>
<dbReference type="GO" id="GO:0004222">
    <property type="term" value="F:metalloendopeptidase activity"/>
    <property type="evidence" value="ECO:0007669"/>
    <property type="project" value="TreeGrafter"/>
</dbReference>
<dbReference type="EMBL" id="QGNZ01000003">
    <property type="protein sequence ID" value="PWS26890.1"/>
    <property type="molecule type" value="Genomic_DNA"/>
</dbReference>
<protein>
    <recommendedName>
        <fullName evidence="2">M23ase beta-sheet core domain-containing protein</fullName>
    </recommendedName>
</protein>
<accession>A0A317EJ79</accession>
<dbReference type="PANTHER" id="PTHR21666">
    <property type="entry name" value="PEPTIDASE-RELATED"/>
    <property type="match status" value="1"/>
</dbReference>
<reference evidence="3 4" key="1">
    <citation type="submission" date="2018-05" db="EMBL/GenBank/DDBJ databases">
        <title>Pedobacter paludis sp. nov., isolated from wetland soil.</title>
        <authorList>
            <person name="Zhang Y."/>
            <person name="Wang G."/>
        </authorList>
    </citation>
    <scope>NUCLEOTIDE SEQUENCE [LARGE SCALE GENOMIC DNA]</scope>
    <source>
        <strain evidence="3 4">KCTC22721</strain>
    </source>
</reference>
<dbReference type="InterPro" id="IPR050570">
    <property type="entry name" value="Cell_wall_metabolism_enzyme"/>
</dbReference>
<evidence type="ECO:0000313" key="3">
    <source>
        <dbReference type="EMBL" id="PWS26890.1"/>
    </source>
</evidence>
<dbReference type="CDD" id="cd12797">
    <property type="entry name" value="M23_peptidase"/>
    <property type="match status" value="1"/>
</dbReference>
<evidence type="ECO:0000313" key="4">
    <source>
        <dbReference type="Proteomes" id="UP000245379"/>
    </source>
</evidence>
<dbReference type="InterPro" id="IPR016047">
    <property type="entry name" value="M23ase_b-sheet_dom"/>
</dbReference>
<sequence length="441" mass="48291">MQKRDHLFKLCSLLCILSLFACKAGTVNLFKAASPHEAYQRKLISAGLDKTAMGSAWIQSAEIGLQKPVSITIPFKETGYFAAEKVPVATYRFNAVKGQKINISLSQKPSKGTMVYVDFWLLANTNTPKLLASRDTLGNNIQFDIDESGDYLVRLQPELLQSVEYTLEITTGPSLAFPTSSKSSSSIKSYWGDGRDDNARKHEGVDIFGRFRSLVLAIAEGTVTRVNENNLGGKVVWLRPKGKNYTLYYAHLDEQIAIEGQEVKIGDTLGLMGNTGNAKTTPTHLHFGIYEFSGAVNPLPFINPVSKTPAAISASLTNLNKTLRTVSVVKLYANASAQANVISSLPTGTIVNINAASSNFYKSELPDGRVGFIKNADLSQTTKPLKQLKIKANQTTLYNRPDSLAPKKLNLREGETVSVLGTFGNYQLINNENMEIGWITK</sequence>